<organism evidence="1 2">
    <name type="scientific">Strongyloides venezuelensis</name>
    <name type="common">Threadworm</name>
    <dbReference type="NCBI Taxonomy" id="75913"/>
    <lineage>
        <taxon>Eukaryota</taxon>
        <taxon>Metazoa</taxon>
        <taxon>Ecdysozoa</taxon>
        <taxon>Nematoda</taxon>
        <taxon>Chromadorea</taxon>
        <taxon>Rhabditida</taxon>
        <taxon>Tylenchina</taxon>
        <taxon>Panagrolaimomorpha</taxon>
        <taxon>Strongyloidoidea</taxon>
        <taxon>Strongyloididae</taxon>
        <taxon>Strongyloides</taxon>
    </lineage>
</organism>
<dbReference type="AlphaFoldDB" id="A0A0K0F3K3"/>
<accession>A0A0K0F3K3</accession>
<proteinExistence type="predicted"/>
<evidence type="ECO:0000313" key="1">
    <source>
        <dbReference type="Proteomes" id="UP000035680"/>
    </source>
</evidence>
<keyword evidence="1" id="KW-1185">Reference proteome</keyword>
<reference evidence="1" key="1">
    <citation type="submission" date="2014-07" db="EMBL/GenBank/DDBJ databases">
        <authorList>
            <person name="Martin A.A"/>
            <person name="De Silva N."/>
        </authorList>
    </citation>
    <scope>NUCLEOTIDE SEQUENCE</scope>
</reference>
<dbReference type="Proteomes" id="UP000035680">
    <property type="component" value="Unassembled WGS sequence"/>
</dbReference>
<protein>
    <submittedName>
        <fullName evidence="2">Dimer_Tnp_hAT domain-containing protein</fullName>
    </submittedName>
</protein>
<name>A0A0K0F3K3_STRVS</name>
<dbReference type="WBParaSite" id="SVE_0338700.1">
    <property type="protein sequence ID" value="SVE_0338700.1"/>
    <property type="gene ID" value="SVE_0338700"/>
</dbReference>
<sequence>MDILKAEFLQSIKKEECVSKTKLEKLLSDFYSGDRSFPIDIEELHKILENIPSSSALIERVFSTTALQITKLKSRTSQDTLPAKLIVCLDK</sequence>
<evidence type="ECO:0000313" key="2">
    <source>
        <dbReference type="WBParaSite" id="SVE_0338700.1"/>
    </source>
</evidence>
<reference evidence="2" key="2">
    <citation type="submission" date="2015-08" db="UniProtKB">
        <authorList>
            <consortium name="WormBaseParasite"/>
        </authorList>
    </citation>
    <scope>IDENTIFICATION</scope>
</reference>